<keyword evidence="2" id="KW-0479">Metal-binding</keyword>
<protein>
    <submittedName>
        <fullName evidence="14">BCL6B transcription repressor</fullName>
    </submittedName>
</protein>
<dbReference type="SUPFAM" id="SSF57667">
    <property type="entry name" value="beta-beta-alpha zinc fingers"/>
    <property type="match status" value="3"/>
</dbReference>
<evidence type="ECO:0000256" key="3">
    <source>
        <dbReference type="ARBA" id="ARBA00022737"/>
    </source>
</evidence>
<dbReference type="GO" id="GO:0000978">
    <property type="term" value="F:RNA polymerase II cis-regulatory region sequence-specific DNA binding"/>
    <property type="evidence" value="ECO:0007669"/>
    <property type="project" value="TreeGrafter"/>
</dbReference>
<dbReference type="Gene3D" id="3.30.160.60">
    <property type="entry name" value="Classic Zinc Finger"/>
    <property type="match status" value="5"/>
</dbReference>
<evidence type="ECO:0000256" key="9">
    <source>
        <dbReference type="ARBA" id="ARBA00023242"/>
    </source>
</evidence>
<evidence type="ECO:0000256" key="7">
    <source>
        <dbReference type="ARBA" id="ARBA00023125"/>
    </source>
</evidence>
<evidence type="ECO:0000313" key="14">
    <source>
        <dbReference type="Ensembl" id="ENSGEVP00005020031.1"/>
    </source>
</evidence>
<dbReference type="InterPro" id="IPR036236">
    <property type="entry name" value="Znf_C2H2_sf"/>
</dbReference>
<comment type="subcellular location">
    <subcellularLocation>
        <location evidence="1">Nucleus</location>
    </subcellularLocation>
</comment>
<keyword evidence="8" id="KW-0804">Transcription</keyword>
<dbReference type="Pfam" id="PF00651">
    <property type="entry name" value="BTB"/>
    <property type="match status" value="1"/>
</dbReference>
<feature type="compositionally biased region" description="Basic and acidic residues" evidence="11">
    <location>
        <begin position="141"/>
        <end position="154"/>
    </location>
</feature>
<dbReference type="InterPro" id="IPR011333">
    <property type="entry name" value="SKP1/BTB/POZ_sf"/>
</dbReference>
<dbReference type="FunFam" id="3.30.160.60:FF:000105">
    <property type="entry name" value="B-cell CLL/lymphoma 6, member B"/>
    <property type="match status" value="2"/>
</dbReference>
<keyword evidence="9" id="KW-0539">Nucleus</keyword>
<evidence type="ECO:0000256" key="4">
    <source>
        <dbReference type="ARBA" id="ARBA00022771"/>
    </source>
</evidence>
<dbReference type="PANTHER" id="PTHR46105:SF25">
    <property type="entry name" value="ZGC:110075 PROTEIN"/>
    <property type="match status" value="1"/>
</dbReference>
<reference evidence="14" key="1">
    <citation type="submission" date="2025-08" db="UniProtKB">
        <authorList>
            <consortium name="Ensembl"/>
        </authorList>
    </citation>
    <scope>IDENTIFICATION</scope>
</reference>
<evidence type="ECO:0000313" key="15">
    <source>
        <dbReference type="Proteomes" id="UP000694390"/>
    </source>
</evidence>
<keyword evidence="15" id="KW-1185">Reference proteome</keyword>
<dbReference type="GO" id="GO:0008270">
    <property type="term" value="F:zinc ion binding"/>
    <property type="evidence" value="ECO:0007669"/>
    <property type="project" value="UniProtKB-KW"/>
</dbReference>
<dbReference type="InterPro" id="IPR000210">
    <property type="entry name" value="BTB/POZ_dom"/>
</dbReference>
<dbReference type="PANTHER" id="PTHR46105">
    <property type="entry name" value="AGAP004733-PA"/>
    <property type="match status" value="1"/>
</dbReference>
<dbReference type="InterPro" id="IPR050457">
    <property type="entry name" value="ZnFinger_BTB_dom_contain"/>
</dbReference>
<feature type="domain" description="C2H2-type" evidence="13">
    <location>
        <begin position="403"/>
        <end position="426"/>
    </location>
</feature>
<feature type="domain" description="BTB" evidence="12">
    <location>
        <begin position="42"/>
        <end position="109"/>
    </location>
</feature>
<evidence type="ECO:0000256" key="10">
    <source>
        <dbReference type="PROSITE-ProRule" id="PRU00042"/>
    </source>
</evidence>
<keyword evidence="3" id="KW-0677">Repeat</keyword>
<evidence type="ECO:0000256" key="8">
    <source>
        <dbReference type="ARBA" id="ARBA00023163"/>
    </source>
</evidence>
<dbReference type="SUPFAM" id="SSF54695">
    <property type="entry name" value="POZ domain"/>
    <property type="match status" value="1"/>
</dbReference>
<evidence type="ECO:0000256" key="11">
    <source>
        <dbReference type="SAM" id="MobiDB-lite"/>
    </source>
</evidence>
<evidence type="ECO:0000256" key="5">
    <source>
        <dbReference type="ARBA" id="ARBA00022833"/>
    </source>
</evidence>
<feature type="domain" description="C2H2-type" evidence="13">
    <location>
        <begin position="375"/>
        <end position="402"/>
    </location>
</feature>
<dbReference type="Pfam" id="PF00096">
    <property type="entry name" value="zf-C2H2"/>
    <property type="match status" value="4"/>
</dbReference>
<keyword evidence="6" id="KW-0805">Transcription regulation</keyword>
<organism evidence="14 15">
    <name type="scientific">Gopherus evgoodei</name>
    <name type="common">Goodes thornscrub tortoise</name>
    <dbReference type="NCBI Taxonomy" id="1825980"/>
    <lineage>
        <taxon>Eukaryota</taxon>
        <taxon>Metazoa</taxon>
        <taxon>Chordata</taxon>
        <taxon>Craniata</taxon>
        <taxon>Vertebrata</taxon>
        <taxon>Euteleostomi</taxon>
        <taxon>Archelosauria</taxon>
        <taxon>Testudinata</taxon>
        <taxon>Testudines</taxon>
        <taxon>Cryptodira</taxon>
        <taxon>Durocryptodira</taxon>
        <taxon>Testudinoidea</taxon>
        <taxon>Testudinidae</taxon>
        <taxon>Gopherus</taxon>
    </lineage>
</organism>
<dbReference type="GO" id="GO:0005634">
    <property type="term" value="C:nucleus"/>
    <property type="evidence" value="ECO:0007669"/>
    <property type="project" value="UniProtKB-SubCell"/>
</dbReference>
<feature type="compositionally biased region" description="Basic and acidic residues" evidence="11">
    <location>
        <begin position="211"/>
        <end position="222"/>
    </location>
</feature>
<dbReference type="Proteomes" id="UP000694390">
    <property type="component" value="Unassembled WGS sequence"/>
</dbReference>
<dbReference type="GO" id="GO:0000981">
    <property type="term" value="F:DNA-binding transcription factor activity, RNA polymerase II-specific"/>
    <property type="evidence" value="ECO:0007669"/>
    <property type="project" value="TreeGrafter"/>
</dbReference>
<evidence type="ECO:0000259" key="12">
    <source>
        <dbReference type="PROSITE" id="PS50097"/>
    </source>
</evidence>
<feature type="compositionally biased region" description="Pro residues" evidence="11">
    <location>
        <begin position="198"/>
        <end position="210"/>
    </location>
</feature>
<sequence>MSAATMSSGRAGGPVRSVREFTRHASDVLLNLDQLRHRRALTDVTLLVGGRPLLAHKAVLAACSGFFYSIFLAQGGSEVSVLTLPGSIQPGGFQALLDFMYTSRLPLTLASVPALLSAATYLQMEHVVDACHRFVQLRPWGERGPPDSPSRSEGHPASPRESSSCAPDPKACNWKKYKFIVLNSLRREGVGEGSGAGPQPPTPLTPPEPPAGRDRGACHGGEEGGGPGTQQDGAPCGVGSEYSGLHPELSPPPTGAGPYGCGACELGLEGEEGGAAGGQAPVAAPHDNKPFKCQLCRSAFRYKGNLASHRAVHTGEKPYRCGVCGAQFNRPANLKTHSRIHSGEKPYKCETCGSSFVQVAHLRAHVLIHTGEKPYPCETCGTRFRHLQTLKSHIRIHTGEKPYQCETCRLPFRHKSQLRLHLRQKHGAVTNTKIRYAVLAGPSGARC</sequence>
<gene>
    <name evidence="14" type="primary">BCL6B</name>
</gene>
<keyword evidence="4 10" id="KW-0863">Zinc-finger</keyword>
<dbReference type="PROSITE" id="PS50157">
    <property type="entry name" value="ZINC_FINGER_C2H2_2"/>
    <property type="match status" value="5"/>
</dbReference>
<dbReference type="FunFam" id="3.30.160.60:FF:000065">
    <property type="entry name" value="B-cell CLL/lymphoma 6, member B"/>
    <property type="match status" value="1"/>
</dbReference>
<dbReference type="SMART" id="SM00355">
    <property type="entry name" value="ZnF_C2H2"/>
    <property type="match status" value="5"/>
</dbReference>
<feature type="domain" description="C2H2-type" evidence="13">
    <location>
        <begin position="347"/>
        <end position="374"/>
    </location>
</feature>
<evidence type="ECO:0000256" key="2">
    <source>
        <dbReference type="ARBA" id="ARBA00022723"/>
    </source>
</evidence>
<reference evidence="14" key="2">
    <citation type="submission" date="2025-09" db="UniProtKB">
        <authorList>
            <consortium name="Ensembl"/>
        </authorList>
    </citation>
    <scope>IDENTIFICATION</scope>
</reference>
<dbReference type="Ensembl" id="ENSGEVT00005021043.1">
    <property type="protein sequence ID" value="ENSGEVP00005020031.1"/>
    <property type="gene ID" value="ENSGEVG00005014132.1"/>
</dbReference>
<dbReference type="PROSITE" id="PS00028">
    <property type="entry name" value="ZINC_FINGER_C2H2_1"/>
    <property type="match status" value="5"/>
</dbReference>
<feature type="region of interest" description="Disordered" evidence="11">
    <location>
        <begin position="189"/>
        <end position="253"/>
    </location>
</feature>
<feature type="domain" description="C2H2-type" evidence="13">
    <location>
        <begin position="291"/>
        <end position="318"/>
    </location>
</feature>
<accession>A0A8C4WMR7</accession>
<dbReference type="InterPro" id="IPR013087">
    <property type="entry name" value="Znf_C2H2_type"/>
</dbReference>
<dbReference type="PROSITE" id="PS50097">
    <property type="entry name" value="BTB"/>
    <property type="match status" value="1"/>
</dbReference>
<feature type="domain" description="C2H2-type" evidence="13">
    <location>
        <begin position="319"/>
        <end position="346"/>
    </location>
</feature>
<dbReference type="SMART" id="SM00225">
    <property type="entry name" value="BTB"/>
    <property type="match status" value="1"/>
</dbReference>
<evidence type="ECO:0000256" key="6">
    <source>
        <dbReference type="ARBA" id="ARBA00023015"/>
    </source>
</evidence>
<dbReference type="GeneTree" id="ENSGT00940000159844"/>
<dbReference type="OrthoDB" id="7327383at2759"/>
<name>A0A8C4WMR7_9SAUR</name>
<evidence type="ECO:0000256" key="1">
    <source>
        <dbReference type="ARBA" id="ARBA00004123"/>
    </source>
</evidence>
<evidence type="ECO:0000259" key="13">
    <source>
        <dbReference type="PROSITE" id="PS50157"/>
    </source>
</evidence>
<dbReference type="FunFam" id="3.30.160.60:FF:000536">
    <property type="entry name" value="hypermethylated in cancer 2 protein-like"/>
    <property type="match status" value="1"/>
</dbReference>
<dbReference type="AlphaFoldDB" id="A0A8C4WMR7"/>
<keyword evidence="7" id="KW-0238">DNA-binding</keyword>
<feature type="region of interest" description="Disordered" evidence="11">
    <location>
        <begin position="141"/>
        <end position="168"/>
    </location>
</feature>
<dbReference type="Gene3D" id="3.30.710.10">
    <property type="entry name" value="Potassium Channel Kv1.1, Chain A"/>
    <property type="match status" value="1"/>
</dbReference>
<proteinExistence type="predicted"/>
<keyword evidence="5" id="KW-0862">Zinc</keyword>
<dbReference type="FunFam" id="3.30.160.60:FF:000325">
    <property type="entry name" value="ZFP90 zinc finger protein"/>
    <property type="match status" value="1"/>
</dbReference>